<dbReference type="InterPro" id="IPR010432">
    <property type="entry name" value="RDD"/>
</dbReference>
<dbReference type="Pfam" id="PF06271">
    <property type="entry name" value="RDD"/>
    <property type="match status" value="1"/>
</dbReference>
<evidence type="ECO:0000256" key="3">
    <source>
        <dbReference type="ARBA" id="ARBA00022692"/>
    </source>
</evidence>
<protein>
    <submittedName>
        <fullName evidence="8">Uncharacterized membrane protein YckC, RDD family</fullName>
    </submittedName>
</protein>
<evidence type="ECO:0000256" key="5">
    <source>
        <dbReference type="ARBA" id="ARBA00023136"/>
    </source>
</evidence>
<dbReference type="PANTHER" id="PTHR36115:SF4">
    <property type="entry name" value="MEMBRANE PROTEIN"/>
    <property type="match status" value="1"/>
</dbReference>
<keyword evidence="5 6" id="KW-0472">Membrane</keyword>
<feature type="transmembrane region" description="Helical" evidence="6">
    <location>
        <begin position="71"/>
        <end position="92"/>
    </location>
</feature>
<name>A0A1G6SHA8_9GAMM</name>
<feature type="domain" description="RDD" evidence="7">
    <location>
        <begin position="30"/>
        <end position="165"/>
    </location>
</feature>
<feature type="transmembrane region" description="Helical" evidence="6">
    <location>
        <begin position="37"/>
        <end position="59"/>
    </location>
</feature>
<dbReference type="RefSeq" id="WP_176763976.1">
    <property type="nucleotide sequence ID" value="NZ_FNAG01000001.1"/>
</dbReference>
<dbReference type="PANTHER" id="PTHR36115">
    <property type="entry name" value="PROLINE-RICH ANTIGEN HOMOLOG-RELATED"/>
    <property type="match status" value="1"/>
</dbReference>
<dbReference type="STRING" id="265719.SAMN04488509_101475"/>
<gene>
    <name evidence="8" type="ORF">SAMN04488509_101475</name>
</gene>
<comment type="subcellular location">
    <subcellularLocation>
        <location evidence="1">Cell membrane</location>
        <topology evidence="1">Multi-pass membrane protein</topology>
    </subcellularLocation>
</comment>
<organism evidence="8 9">
    <name type="scientific">Aquimonas voraii</name>
    <dbReference type="NCBI Taxonomy" id="265719"/>
    <lineage>
        <taxon>Bacteria</taxon>
        <taxon>Pseudomonadati</taxon>
        <taxon>Pseudomonadota</taxon>
        <taxon>Gammaproteobacteria</taxon>
        <taxon>Lysobacterales</taxon>
        <taxon>Lysobacteraceae</taxon>
        <taxon>Aquimonas</taxon>
    </lineage>
</organism>
<sequence length="172" mass="18961">MDPNQTPPPNPYAAPQAAVSDVAVDTVGELASPWLRLGGYIIDLLILMVVVSPVYFMLFWSAVSSGQQPGFLTGLGFSVFVFIVFVALQGYFLNQSGQTIAKKLLKMKIVDENGNKPEFVKLIGLRYGVVQLAQIVPFLGFLYAIVDALFIFRDDRRRISDLLAGTRVVMTE</sequence>
<dbReference type="AlphaFoldDB" id="A0A1G6SHA8"/>
<evidence type="ECO:0000256" key="2">
    <source>
        <dbReference type="ARBA" id="ARBA00022475"/>
    </source>
</evidence>
<keyword evidence="3 6" id="KW-0812">Transmembrane</keyword>
<dbReference type="EMBL" id="FNAG01000001">
    <property type="protein sequence ID" value="SDD15557.1"/>
    <property type="molecule type" value="Genomic_DNA"/>
</dbReference>
<reference evidence="8 9" key="1">
    <citation type="submission" date="2016-10" db="EMBL/GenBank/DDBJ databases">
        <authorList>
            <person name="de Groot N.N."/>
        </authorList>
    </citation>
    <scope>NUCLEOTIDE SEQUENCE [LARGE SCALE GENOMIC DNA]</scope>
    <source>
        <strain evidence="8 9">DSM 16957</strain>
    </source>
</reference>
<proteinExistence type="predicted"/>
<evidence type="ECO:0000313" key="9">
    <source>
        <dbReference type="Proteomes" id="UP000199603"/>
    </source>
</evidence>
<keyword evidence="4 6" id="KW-1133">Transmembrane helix</keyword>
<dbReference type="InterPro" id="IPR051791">
    <property type="entry name" value="Pra-immunoreactive"/>
</dbReference>
<keyword evidence="2" id="KW-1003">Cell membrane</keyword>
<feature type="transmembrane region" description="Helical" evidence="6">
    <location>
        <begin position="132"/>
        <end position="152"/>
    </location>
</feature>
<evidence type="ECO:0000259" key="7">
    <source>
        <dbReference type="Pfam" id="PF06271"/>
    </source>
</evidence>
<evidence type="ECO:0000313" key="8">
    <source>
        <dbReference type="EMBL" id="SDD15557.1"/>
    </source>
</evidence>
<evidence type="ECO:0000256" key="1">
    <source>
        <dbReference type="ARBA" id="ARBA00004651"/>
    </source>
</evidence>
<dbReference type="GO" id="GO:0005886">
    <property type="term" value="C:plasma membrane"/>
    <property type="evidence" value="ECO:0007669"/>
    <property type="project" value="UniProtKB-SubCell"/>
</dbReference>
<keyword evidence="9" id="KW-1185">Reference proteome</keyword>
<evidence type="ECO:0000256" key="6">
    <source>
        <dbReference type="SAM" id="Phobius"/>
    </source>
</evidence>
<dbReference type="Proteomes" id="UP000199603">
    <property type="component" value="Unassembled WGS sequence"/>
</dbReference>
<accession>A0A1G6SHA8</accession>
<evidence type="ECO:0000256" key="4">
    <source>
        <dbReference type="ARBA" id="ARBA00022989"/>
    </source>
</evidence>